<dbReference type="AlphaFoldDB" id="A0A4V1IRY0"/>
<name>A0A4V1IRY0_9FUNG</name>
<protein>
    <submittedName>
        <fullName evidence="1">Uncharacterized protein</fullName>
    </submittedName>
</protein>
<gene>
    <name evidence="1" type="ORF">BDK51DRAFT_44890</name>
</gene>
<keyword evidence="2" id="KW-1185">Reference proteome</keyword>
<dbReference type="Proteomes" id="UP000269721">
    <property type="component" value="Unassembled WGS sequence"/>
</dbReference>
<organism evidence="1 2">
    <name type="scientific">Blyttiomyces helicus</name>
    <dbReference type="NCBI Taxonomy" id="388810"/>
    <lineage>
        <taxon>Eukaryota</taxon>
        <taxon>Fungi</taxon>
        <taxon>Fungi incertae sedis</taxon>
        <taxon>Chytridiomycota</taxon>
        <taxon>Chytridiomycota incertae sedis</taxon>
        <taxon>Chytridiomycetes</taxon>
        <taxon>Chytridiomycetes incertae sedis</taxon>
        <taxon>Blyttiomyces</taxon>
    </lineage>
</organism>
<accession>A0A4V1IRY0</accession>
<sequence>MEPPVAVSGPLLAIIAAETATAGSLCGDLADTGGVLNFGCIEKPVVATLMTAPSFPQPRSLGASLTHSLSSLLLINAARVTSFTNATSFTHLGDVSPRIAHSYAMNSRLTTSVFMQPLRHSSPLKSQGIDRSSTINPRSRLHDVATLRTTASLPHPWGPYPTGSIVHPLFSLPIQVAQVATLTTTPSLPHPEVSGIARSSVTPTNRYDVAPLTMLRLSLTPEVSGDRSLLHSLPIDVARFHRSFAGSLDLHRVVHYGGTLQPPSIP</sequence>
<evidence type="ECO:0000313" key="2">
    <source>
        <dbReference type="Proteomes" id="UP000269721"/>
    </source>
</evidence>
<reference evidence="2" key="1">
    <citation type="journal article" date="2018" name="Nat. Microbiol.">
        <title>Leveraging single-cell genomics to expand the fungal tree of life.</title>
        <authorList>
            <person name="Ahrendt S.R."/>
            <person name="Quandt C.A."/>
            <person name="Ciobanu D."/>
            <person name="Clum A."/>
            <person name="Salamov A."/>
            <person name="Andreopoulos B."/>
            <person name="Cheng J.F."/>
            <person name="Woyke T."/>
            <person name="Pelin A."/>
            <person name="Henrissat B."/>
            <person name="Reynolds N.K."/>
            <person name="Benny G.L."/>
            <person name="Smith M.E."/>
            <person name="James T.Y."/>
            <person name="Grigoriev I.V."/>
        </authorList>
    </citation>
    <scope>NUCLEOTIDE SEQUENCE [LARGE SCALE GENOMIC DNA]</scope>
</reference>
<dbReference type="EMBL" id="KZ994979">
    <property type="protein sequence ID" value="RKO91627.1"/>
    <property type="molecule type" value="Genomic_DNA"/>
</dbReference>
<proteinExistence type="predicted"/>
<evidence type="ECO:0000313" key="1">
    <source>
        <dbReference type="EMBL" id="RKO91627.1"/>
    </source>
</evidence>